<dbReference type="SMART" id="SM00052">
    <property type="entry name" value="EAL"/>
    <property type="match status" value="1"/>
</dbReference>
<evidence type="ECO:0000259" key="2">
    <source>
        <dbReference type="PROSITE" id="PS50883"/>
    </source>
</evidence>
<protein>
    <recommendedName>
        <fullName evidence="2">EAL domain-containing protein</fullName>
    </recommendedName>
</protein>
<dbReference type="PANTHER" id="PTHR33121:SF79">
    <property type="entry name" value="CYCLIC DI-GMP PHOSPHODIESTERASE PDED-RELATED"/>
    <property type="match status" value="1"/>
</dbReference>
<dbReference type="PROSITE" id="PS50883">
    <property type="entry name" value="EAL"/>
    <property type="match status" value="1"/>
</dbReference>
<dbReference type="InterPro" id="IPR001633">
    <property type="entry name" value="EAL_dom"/>
</dbReference>
<evidence type="ECO:0000313" key="4">
    <source>
        <dbReference type="Proteomes" id="UP000231259"/>
    </source>
</evidence>
<accession>A0A2G8R200</accession>
<comment type="caution">
    <text evidence="3">The sequence shown here is derived from an EMBL/GenBank/DDBJ whole genome shotgun (WGS) entry which is preliminary data.</text>
</comment>
<dbReference type="Pfam" id="PF00563">
    <property type="entry name" value="EAL"/>
    <property type="match status" value="1"/>
</dbReference>
<dbReference type="InterPro" id="IPR035919">
    <property type="entry name" value="EAL_sf"/>
</dbReference>
<dbReference type="AlphaFoldDB" id="A0A2G8R200"/>
<dbReference type="OrthoDB" id="23692at2"/>
<evidence type="ECO:0000256" key="1">
    <source>
        <dbReference type="SAM" id="MobiDB-lite"/>
    </source>
</evidence>
<reference evidence="3 4" key="1">
    <citation type="submission" date="2013-09" db="EMBL/GenBank/DDBJ databases">
        <title>Genome sequencing of Phaeobacter antarcticus sp. nov. SM1211.</title>
        <authorList>
            <person name="Zhang X.-Y."/>
            <person name="Liu C."/>
            <person name="Chen X.-L."/>
            <person name="Xie B.-B."/>
            <person name="Qin Q.-L."/>
            <person name="Rong J.-C."/>
            <person name="Zhang Y.-Z."/>
        </authorList>
    </citation>
    <scope>NUCLEOTIDE SEQUENCE [LARGE SCALE GENOMIC DNA]</scope>
    <source>
        <strain evidence="3 4">SM1211</strain>
    </source>
</reference>
<dbReference type="RefSeq" id="WP_099913447.1">
    <property type="nucleotide sequence ID" value="NZ_AWWI01000176.1"/>
</dbReference>
<dbReference type="SUPFAM" id="SSF141868">
    <property type="entry name" value="EAL domain-like"/>
    <property type="match status" value="1"/>
</dbReference>
<organism evidence="3 4">
    <name type="scientific">Puniceibacterium antarcticum</name>
    <dbReference type="NCBI Taxonomy" id="1206336"/>
    <lineage>
        <taxon>Bacteria</taxon>
        <taxon>Pseudomonadati</taxon>
        <taxon>Pseudomonadota</taxon>
        <taxon>Alphaproteobacteria</taxon>
        <taxon>Rhodobacterales</taxon>
        <taxon>Paracoccaceae</taxon>
        <taxon>Puniceibacterium</taxon>
    </lineage>
</organism>
<sequence length="273" mass="30753">MQGNKNGPFVPTNALDAAGQKRDEHTLSMVQDAIKRQNVMLAYQPVVQTLQPDRVAYFEALIRVVDETGRVIAAKEFIDEIEASETGRMLDCLALEEGLCTLAREPELRLGINMSARSIGNRGWQRILDHWIERDPTVAERLILEITESSAMGASDQVVQFMTKLQSWGISFALDDFGSGFTTFRHFKQFTFDILKIDGQFIRGIANDTDSQVITRAMVSIAQHFDMFTVAEFVEHAEDVMFLTDIGIDCLQGYYFGAPTLSPHWGKDLRHQA</sequence>
<gene>
    <name evidence="3" type="ORF">P775_25705</name>
</gene>
<dbReference type="CDD" id="cd01948">
    <property type="entry name" value="EAL"/>
    <property type="match status" value="1"/>
</dbReference>
<dbReference type="Proteomes" id="UP000231259">
    <property type="component" value="Unassembled WGS sequence"/>
</dbReference>
<feature type="domain" description="EAL" evidence="2">
    <location>
        <begin position="23"/>
        <end position="273"/>
    </location>
</feature>
<dbReference type="PANTHER" id="PTHR33121">
    <property type="entry name" value="CYCLIC DI-GMP PHOSPHODIESTERASE PDEF"/>
    <property type="match status" value="1"/>
</dbReference>
<dbReference type="GO" id="GO:0071111">
    <property type="term" value="F:cyclic-guanylate-specific phosphodiesterase activity"/>
    <property type="evidence" value="ECO:0007669"/>
    <property type="project" value="InterPro"/>
</dbReference>
<evidence type="ECO:0000313" key="3">
    <source>
        <dbReference type="EMBL" id="PIL15577.1"/>
    </source>
</evidence>
<keyword evidence="4" id="KW-1185">Reference proteome</keyword>
<proteinExistence type="predicted"/>
<feature type="region of interest" description="Disordered" evidence="1">
    <location>
        <begin position="1"/>
        <end position="22"/>
    </location>
</feature>
<name>A0A2G8R200_9RHOB</name>
<dbReference type="InterPro" id="IPR050706">
    <property type="entry name" value="Cyclic-di-GMP_PDE-like"/>
</dbReference>
<dbReference type="EMBL" id="AWWI01000176">
    <property type="protein sequence ID" value="PIL15577.1"/>
    <property type="molecule type" value="Genomic_DNA"/>
</dbReference>
<dbReference type="Gene3D" id="3.20.20.450">
    <property type="entry name" value="EAL domain"/>
    <property type="match status" value="1"/>
</dbReference>